<dbReference type="GeneID" id="88086679"/>
<dbReference type="RefSeq" id="WP_015068938.1">
    <property type="nucleotide sequence ID" value="NC_019395.1"/>
</dbReference>
<accession>K7RNY9</accession>
<dbReference type="PATRIC" id="fig|1171373.8.peg.170"/>
<dbReference type="Proteomes" id="UP000000214">
    <property type="component" value="Chromosome"/>
</dbReference>
<dbReference type="HOGENOM" id="CLU_3028654_0_0_11"/>
<evidence type="ECO:0000313" key="2">
    <source>
        <dbReference type="Proteomes" id="UP000000214"/>
    </source>
</evidence>
<dbReference type="KEGG" id="pbo:PACID_01700"/>
<name>K7RNY9_ACIA4</name>
<dbReference type="EMBL" id="CP003493">
    <property type="protein sequence ID" value="AFV88021.1"/>
    <property type="molecule type" value="Genomic_DNA"/>
</dbReference>
<dbReference type="AlphaFoldDB" id="K7RNY9"/>
<dbReference type="STRING" id="1171373.PACID_01700"/>
<protein>
    <submittedName>
        <fullName evidence="1">Uncharacterized protein</fullName>
    </submittedName>
</protein>
<evidence type="ECO:0000313" key="1">
    <source>
        <dbReference type="EMBL" id="AFV88021.1"/>
    </source>
</evidence>
<gene>
    <name evidence="1" type="ordered locus">PACID_01700</name>
</gene>
<reference evidence="1 2" key="1">
    <citation type="journal article" date="2012" name="BMC Genomics">
        <title>The genome sequence of Propionibacterium acidipropionici provides insights into its biotechnological and industrial potential.</title>
        <authorList>
            <person name="Parizzi L.P."/>
            <person name="Grassi M.C."/>
            <person name="Llerena L.A."/>
            <person name="Carazzolle M.F."/>
            <person name="Queiroz V.L."/>
            <person name="Lunardi I."/>
            <person name="Zeidler A.F."/>
            <person name="Teixeira P.J."/>
            <person name="Mieczkowski P."/>
            <person name="Rincones J."/>
            <person name="Pereira G.A."/>
        </authorList>
    </citation>
    <scope>NUCLEOTIDE SEQUENCE [LARGE SCALE GENOMIC DNA]</scope>
    <source>
        <strain evidence="2">ATCC 4875 / DSM 20272 / JCM 6432 / NBRC 12425 / NCIMB 8070</strain>
    </source>
</reference>
<proteinExistence type="predicted"/>
<organism evidence="1 2">
    <name type="scientific">Acidipropionibacterium acidipropionici (strain ATCC 4875 / DSM 20272 / JCM 6432 / NBRC 12425 / NCIMB 8070 / 4)</name>
    <name type="common">Propionibacterium acidipropionici</name>
    <dbReference type="NCBI Taxonomy" id="1171373"/>
    <lineage>
        <taxon>Bacteria</taxon>
        <taxon>Bacillati</taxon>
        <taxon>Actinomycetota</taxon>
        <taxon>Actinomycetes</taxon>
        <taxon>Propionibacteriales</taxon>
        <taxon>Propionibacteriaceae</taxon>
        <taxon>Acidipropionibacterium</taxon>
    </lineage>
</organism>
<sequence length="55" mass="6180">MDLLRRHRFLTALAAITLGAMVGGRIGAHRSHQRAELWAVATEGVRSADPRPRWF</sequence>